<proteinExistence type="predicted"/>
<evidence type="ECO:0000313" key="2">
    <source>
        <dbReference type="Proteomes" id="UP000824782"/>
    </source>
</evidence>
<name>A0AAV6YHD2_ENGPU</name>
<sequence>MSRCLVWGPKDCPTAWQLSSRWCVQEIWRERLMYWFSLGEPLSICKISPWVMNGEPVVVTAISRDQMEATLFKITYSSLL</sequence>
<reference evidence="1" key="1">
    <citation type="thesis" date="2020" institute="ProQuest LLC" country="789 East Eisenhower Parkway, Ann Arbor, MI, USA">
        <title>Comparative Genomics and Chromosome Evolution.</title>
        <authorList>
            <person name="Mudd A.B."/>
        </authorList>
    </citation>
    <scope>NUCLEOTIDE SEQUENCE</scope>
    <source>
        <strain evidence="1">237g6f4</strain>
        <tissue evidence="1">Blood</tissue>
    </source>
</reference>
<comment type="caution">
    <text evidence="1">The sequence shown here is derived from an EMBL/GenBank/DDBJ whole genome shotgun (WGS) entry which is preliminary data.</text>
</comment>
<dbReference type="Proteomes" id="UP000824782">
    <property type="component" value="Unassembled WGS sequence"/>
</dbReference>
<dbReference type="EMBL" id="WNYA01092227">
    <property type="protein sequence ID" value="KAG8534749.1"/>
    <property type="molecule type" value="Genomic_DNA"/>
</dbReference>
<dbReference type="AlphaFoldDB" id="A0AAV6YHD2"/>
<protein>
    <submittedName>
        <fullName evidence="1">Uncharacterized protein</fullName>
    </submittedName>
</protein>
<keyword evidence="2" id="KW-1185">Reference proteome</keyword>
<gene>
    <name evidence="1" type="ORF">GDO81_018665</name>
</gene>
<organism evidence="1 2">
    <name type="scientific">Engystomops pustulosus</name>
    <name type="common">Tungara frog</name>
    <name type="synonym">Physalaemus pustulosus</name>
    <dbReference type="NCBI Taxonomy" id="76066"/>
    <lineage>
        <taxon>Eukaryota</taxon>
        <taxon>Metazoa</taxon>
        <taxon>Chordata</taxon>
        <taxon>Craniata</taxon>
        <taxon>Vertebrata</taxon>
        <taxon>Euteleostomi</taxon>
        <taxon>Amphibia</taxon>
        <taxon>Batrachia</taxon>
        <taxon>Anura</taxon>
        <taxon>Neobatrachia</taxon>
        <taxon>Hyloidea</taxon>
        <taxon>Leptodactylidae</taxon>
        <taxon>Leiuperinae</taxon>
        <taxon>Engystomops</taxon>
    </lineage>
</organism>
<accession>A0AAV6YHD2</accession>
<evidence type="ECO:0000313" key="1">
    <source>
        <dbReference type="EMBL" id="KAG8534749.1"/>
    </source>
</evidence>